<organism evidence="3 4">
    <name type="scientific">Tulasnella calospora MUT 4182</name>
    <dbReference type="NCBI Taxonomy" id="1051891"/>
    <lineage>
        <taxon>Eukaryota</taxon>
        <taxon>Fungi</taxon>
        <taxon>Dikarya</taxon>
        <taxon>Basidiomycota</taxon>
        <taxon>Agaricomycotina</taxon>
        <taxon>Agaricomycetes</taxon>
        <taxon>Cantharellales</taxon>
        <taxon>Tulasnellaceae</taxon>
        <taxon>Tulasnella</taxon>
    </lineage>
</organism>
<name>A0A0C3MBV1_9AGAM</name>
<dbReference type="PANTHER" id="PTHR36183">
    <property type="entry name" value="BETA-GLUCURONIDASE"/>
    <property type="match status" value="1"/>
</dbReference>
<protein>
    <submittedName>
        <fullName evidence="3">Glycoside hydrolase family 79 protein</fullName>
    </submittedName>
</protein>
<dbReference type="GO" id="GO:0016787">
    <property type="term" value="F:hydrolase activity"/>
    <property type="evidence" value="ECO:0007669"/>
    <property type="project" value="UniProtKB-KW"/>
</dbReference>
<dbReference type="InterPro" id="IPR017853">
    <property type="entry name" value="GH"/>
</dbReference>
<dbReference type="Gene3D" id="3.20.20.80">
    <property type="entry name" value="Glycosidases"/>
    <property type="match status" value="1"/>
</dbReference>
<feature type="non-terminal residue" evidence="3">
    <location>
        <position position="523"/>
    </location>
</feature>
<dbReference type="EMBL" id="KN822965">
    <property type="protein sequence ID" value="KIO31222.1"/>
    <property type="molecule type" value="Genomic_DNA"/>
</dbReference>
<dbReference type="SUPFAM" id="SSF51445">
    <property type="entry name" value="(Trans)glycosidases"/>
    <property type="match status" value="1"/>
</dbReference>
<accession>A0A0C3MBV1</accession>
<evidence type="ECO:0000259" key="2">
    <source>
        <dbReference type="Pfam" id="PF16862"/>
    </source>
</evidence>
<reference evidence="4" key="2">
    <citation type="submission" date="2015-01" db="EMBL/GenBank/DDBJ databases">
        <title>Evolutionary Origins and Diversification of the Mycorrhizal Mutualists.</title>
        <authorList>
            <consortium name="DOE Joint Genome Institute"/>
            <consortium name="Mycorrhizal Genomics Consortium"/>
            <person name="Kohler A."/>
            <person name="Kuo A."/>
            <person name="Nagy L.G."/>
            <person name="Floudas D."/>
            <person name="Copeland A."/>
            <person name="Barry K.W."/>
            <person name="Cichocki N."/>
            <person name="Veneault-Fourrey C."/>
            <person name="LaButti K."/>
            <person name="Lindquist E.A."/>
            <person name="Lipzen A."/>
            <person name="Lundell T."/>
            <person name="Morin E."/>
            <person name="Murat C."/>
            <person name="Riley R."/>
            <person name="Ohm R."/>
            <person name="Sun H."/>
            <person name="Tunlid A."/>
            <person name="Henrissat B."/>
            <person name="Grigoriev I.V."/>
            <person name="Hibbett D.S."/>
            <person name="Martin F."/>
        </authorList>
    </citation>
    <scope>NUCLEOTIDE SEQUENCE [LARGE SCALE GENOMIC DNA]</scope>
    <source>
        <strain evidence="4">MUT 4182</strain>
    </source>
</reference>
<evidence type="ECO:0000313" key="3">
    <source>
        <dbReference type="EMBL" id="KIO31222.1"/>
    </source>
</evidence>
<evidence type="ECO:0000256" key="1">
    <source>
        <dbReference type="SAM" id="MobiDB-lite"/>
    </source>
</evidence>
<dbReference type="Proteomes" id="UP000054248">
    <property type="component" value="Unassembled WGS sequence"/>
</dbReference>
<sequence>MLTFPNCPVIRPEFLNYCALLEARAGGITIRVGGNTQDKATLNVDGNPNNHTIEKYKGTDAAPTDTPEVHFTLDLLDTMAEISTLVNAEWFFGIPFLKTNSDGNAALVVQYTKSILGDKLLGLQLANEPDLYGKHLKKWETYSITDFKNETTYMIQNLPIQDAIIAGPSVCCEWTVGEVLDAGYLTQFQSYIDYVDVMHYPDNNCASPKVDPQPLFQNYLSHAQVQGLANPYFATANTAVAAGKKFMMMETNTASCGGFAGISDSFASALWATDYAMQMAYGNFTYGLLHFGGQNVYYNPFTPPPTNMTSVRKWNTGPIFYAQLVAAEALGKSGNARVIDLYIDSNADHRAGYAIYENGVASRLLLVNYVQPTTPNANDYVATFAIGGGQTGLAAVTPASVKVKYLRADSVNSKDNITWAGQTFGSQFMSDGRLQGDLDIVTIECNASDGTCNIPVPGPSVALVFLTDAALQNSGAEDTEPLTFATTTTTARIAATIDQAVLETSNGRSGSDPLGTTSESSSQ</sequence>
<feature type="region of interest" description="Disordered" evidence="1">
    <location>
        <begin position="502"/>
        <end position="523"/>
    </location>
</feature>
<proteinExistence type="predicted"/>
<dbReference type="OrthoDB" id="2796951at2759"/>
<feature type="domain" description="Beta-glucuronidase C-terminal" evidence="2">
    <location>
        <begin position="352"/>
        <end position="463"/>
    </location>
</feature>
<keyword evidence="3" id="KW-0378">Hydrolase</keyword>
<dbReference type="PANTHER" id="PTHR36183:SF2">
    <property type="entry name" value="BETA-GLUCURONIDASE C-TERMINAL DOMAIN-CONTAINING PROTEIN"/>
    <property type="match status" value="1"/>
</dbReference>
<dbReference type="InterPro" id="IPR052974">
    <property type="entry name" value="GH79_Enzymes"/>
</dbReference>
<keyword evidence="4" id="KW-1185">Reference proteome</keyword>
<dbReference type="InterPro" id="IPR031728">
    <property type="entry name" value="GlcAase_C"/>
</dbReference>
<evidence type="ECO:0000313" key="4">
    <source>
        <dbReference type="Proteomes" id="UP000054248"/>
    </source>
</evidence>
<dbReference type="STRING" id="1051891.A0A0C3MBV1"/>
<dbReference type="Pfam" id="PF16862">
    <property type="entry name" value="Glyco_hydro_79C"/>
    <property type="match status" value="1"/>
</dbReference>
<reference evidence="3 4" key="1">
    <citation type="submission" date="2014-04" db="EMBL/GenBank/DDBJ databases">
        <authorList>
            <consortium name="DOE Joint Genome Institute"/>
            <person name="Kuo A."/>
            <person name="Girlanda M."/>
            <person name="Perotto S."/>
            <person name="Kohler A."/>
            <person name="Nagy L.G."/>
            <person name="Floudas D."/>
            <person name="Copeland A."/>
            <person name="Barry K.W."/>
            <person name="Cichocki N."/>
            <person name="Veneault-Fourrey C."/>
            <person name="LaButti K."/>
            <person name="Lindquist E.A."/>
            <person name="Lipzen A."/>
            <person name="Lundell T."/>
            <person name="Morin E."/>
            <person name="Murat C."/>
            <person name="Sun H."/>
            <person name="Tunlid A."/>
            <person name="Henrissat B."/>
            <person name="Grigoriev I.V."/>
            <person name="Hibbett D.S."/>
            <person name="Martin F."/>
            <person name="Nordberg H.P."/>
            <person name="Cantor M.N."/>
            <person name="Hua S.X."/>
        </authorList>
    </citation>
    <scope>NUCLEOTIDE SEQUENCE [LARGE SCALE GENOMIC DNA]</scope>
    <source>
        <strain evidence="3 4">MUT 4182</strain>
    </source>
</reference>
<dbReference type="AlphaFoldDB" id="A0A0C3MBV1"/>
<gene>
    <name evidence="3" type="ORF">M407DRAFT_221032</name>
</gene>
<dbReference type="HOGENOM" id="CLU_023945_1_0_1"/>